<organism evidence="2 3">
    <name type="scientific">Dothidotthia symphoricarpi CBS 119687</name>
    <dbReference type="NCBI Taxonomy" id="1392245"/>
    <lineage>
        <taxon>Eukaryota</taxon>
        <taxon>Fungi</taxon>
        <taxon>Dikarya</taxon>
        <taxon>Ascomycota</taxon>
        <taxon>Pezizomycotina</taxon>
        <taxon>Dothideomycetes</taxon>
        <taxon>Pleosporomycetidae</taxon>
        <taxon>Pleosporales</taxon>
        <taxon>Dothidotthiaceae</taxon>
        <taxon>Dothidotthia</taxon>
    </lineage>
</organism>
<evidence type="ECO:0000313" key="3">
    <source>
        <dbReference type="Proteomes" id="UP000799771"/>
    </source>
</evidence>
<gene>
    <name evidence="2" type="ORF">P153DRAFT_384753</name>
</gene>
<feature type="region of interest" description="Disordered" evidence="1">
    <location>
        <begin position="1"/>
        <end position="21"/>
    </location>
</feature>
<proteinExistence type="predicted"/>
<name>A0A6A6AHY5_9PLEO</name>
<dbReference type="Proteomes" id="UP000799771">
    <property type="component" value="Unassembled WGS sequence"/>
</dbReference>
<evidence type="ECO:0000313" key="2">
    <source>
        <dbReference type="EMBL" id="KAF2130484.1"/>
    </source>
</evidence>
<accession>A0A6A6AHY5</accession>
<dbReference type="OrthoDB" id="3788755at2759"/>
<dbReference type="EMBL" id="ML977504">
    <property type="protein sequence ID" value="KAF2130484.1"/>
    <property type="molecule type" value="Genomic_DNA"/>
</dbReference>
<reference evidence="2" key="1">
    <citation type="journal article" date="2020" name="Stud. Mycol.">
        <title>101 Dothideomycetes genomes: a test case for predicting lifestyles and emergence of pathogens.</title>
        <authorList>
            <person name="Haridas S."/>
            <person name="Albert R."/>
            <person name="Binder M."/>
            <person name="Bloem J."/>
            <person name="Labutti K."/>
            <person name="Salamov A."/>
            <person name="Andreopoulos B."/>
            <person name="Baker S."/>
            <person name="Barry K."/>
            <person name="Bills G."/>
            <person name="Bluhm B."/>
            <person name="Cannon C."/>
            <person name="Castanera R."/>
            <person name="Culley D."/>
            <person name="Daum C."/>
            <person name="Ezra D."/>
            <person name="Gonzalez J."/>
            <person name="Henrissat B."/>
            <person name="Kuo A."/>
            <person name="Liang C."/>
            <person name="Lipzen A."/>
            <person name="Lutzoni F."/>
            <person name="Magnuson J."/>
            <person name="Mondo S."/>
            <person name="Nolan M."/>
            <person name="Ohm R."/>
            <person name="Pangilinan J."/>
            <person name="Park H.-J."/>
            <person name="Ramirez L."/>
            <person name="Alfaro M."/>
            <person name="Sun H."/>
            <person name="Tritt A."/>
            <person name="Yoshinaga Y."/>
            <person name="Zwiers L.-H."/>
            <person name="Turgeon B."/>
            <person name="Goodwin S."/>
            <person name="Spatafora J."/>
            <person name="Crous P."/>
            <person name="Grigoriev I."/>
        </authorList>
    </citation>
    <scope>NUCLEOTIDE SEQUENCE</scope>
    <source>
        <strain evidence="2">CBS 119687</strain>
    </source>
</reference>
<dbReference type="RefSeq" id="XP_033524871.1">
    <property type="nucleotide sequence ID" value="XM_033670374.1"/>
</dbReference>
<dbReference type="AlphaFoldDB" id="A0A6A6AHY5"/>
<dbReference type="GeneID" id="54410806"/>
<protein>
    <submittedName>
        <fullName evidence="2">Uncharacterized protein</fullName>
    </submittedName>
</protein>
<evidence type="ECO:0000256" key="1">
    <source>
        <dbReference type="SAM" id="MobiDB-lite"/>
    </source>
</evidence>
<keyword evidence="3" id="KW-1185">Reference proteome</keyword>
<sequence length="214" mass="24861">MRRSREKGTESGNTARHNAGRTVQRRRCDPFLVSNFPIRYQTLRYLNSATRAPRRAFLQKPYWKSVSPMCHTEHVYHRPCSHWGRERFVGEPCCRARIVDGRYTPCLYAENIGSVNSKEACVDCRFRKSRGGDGWRPFAKVSIAGWARVEEKMQQREVRQAASVRYEEGNCALSLGGSCGSRGDSEGHRWYYHWKGWWSLEMKTASNDGRKRFS</sequence>